<feature type="transmembrane region" description="Helical" evidence="1">
    <location>
        <begin position="50"/>
        <end position="70"/>
    </location>
</feature>
<sequence length="259" mass="28645">MIKTLFEVNTQVLLDLVVVPVLFITLLTWVNRQIKELLAQYFGMRSEAVLGSLGIIIHEASHLVVALLFGHHITHVTLLRFPKNEDPDLSLGSVNHTWNQNNLYQTVGNLFIGVAPIFGCTGALLALMAWLTPEAFAGMTPLKQNPTWTQLQHFLATISQSSTPWWHWVTLIILSLSICIGGFDLSTADYLNSKVGLLSYLVLIVALTSGLTVFGIVTAFANGATRFAVSLTVILMYSFILSCLTYFLLRIIIAIKKGR</sequence>
<proteinExistence type="predicted"/>
<comment type="caution">
    <text evidence="2">The sequence shown here is derived from an EMBL/GenBank/DDBJ whole genome shotgun (WGS) entry which is preliminary data.</text>
</comment>
<keyword evidence="1" id="KW-1133">Transmembrane helix</keyword>
<organism evidence="2 3">
    <name type="scientific">Levilactobacillus bambusae</name>
    <dbReference type="NCBI Taxonomy" id="2024736"/>
    <lineage>
        <taxon>Bacteria</taxon>
        <taxon>Bacillati</taxon>
        <taxon>Bacillota</taxon>
        <taxon>Bacilli</taxon>
        <taxon>Lactobacillales</taxon>
        <taxon>Lactobacillaceae</taxon>
        <taxon>Levilactobacillus</taxon>
    </lineage>
</organism>
<protein>
    <submittedName>
        <fullName evidence="2">Uncharacterized protein</fullName>
    </submittedName>
</protein>
<feature type="transmembrane region" description="Helical" evidence="1">
    <location>
        <begin position="197"/>
        <end position="221"/>
    </location>
</feature>
<keyword evidence="1" id="KW-0472">Membrane</keyword>
<feature type="transmembrane region" description="Helical" evidence="1">
    <location>
        <begin position="165"/>
        <end position="185"/>
    </location>
</feature>
<feature type="transmembrane region" description="Helical" evidence="1">
    <location>
        <begin position="12"/>
        <end position="30"/>
    </location>
</feature>
<keyword evidence="3" id="KW-1185">Reference proteome</keyword>
<accession>A0A2V1MYG0</accession>
<evidence type="ECO:0000313" key="3">
    <source>
        <dbReference type="Proteomes" id="UP000245080"/>
    </source>
</evidence>
<dbReference type="OrthoDB" id="258743at2"/>
<feature type="transmembrane region" description="Helical" evidence="1">
    <location>
        <begin position="110"/>
        <end position="131"/>
    </location>
</feature>
<keyword evidence="1" id="KW-0812">Transmembrane</keyword>
<name>A0A2V1MYG0_9LACO</name>
<dbReference type="AlphaFoldDB" id="A0A2V1MYG0"/>
<feature type="transmembrane region" description="Helical" evidence="1">
    <location>
        <begin position="227"/>
        <end position="249"/>
    </location>
</feature>
<dbReference type="RefSeq" id="WP_109250705.1">
    <property type="nucleotide sequence ID" value="NZ_QCXQ01000003.1"/>
</dbReference>
<reference evidence="2 3" key="1">
    <citation type="journal article" date="2018" name="Int. J. Syst. Evol. Microbiol.">
        <title>Lactobacillus bambusae sp. nov., isolated from a traditional fermented Ma-bamboo shoots of Taiwan.</title>
        <authorList>
            <person name="Wang L.-T."/>
        </authorList>
    </citation>
    <scope>NUCLEOTIDE SEQUENCE [LARGE SCALE GENOMIC DNA]</scope>
    <source>
        <strain evidence="2 3">BS-W1</strain>
    </source>
</reference>
<evidence type="ECO:0000313" key="2">
    <source>
        <dbReference type="EMBL" id="PWF99851.1"/>
    </source>
</evidence>
<evidence type="ECO:0000256" key="1">
    <source>
        <dbReference type="SAM" id="Phobius"/>
    </source>
</evidence>
<gene>
    <name evidence="2" type="ORF">DCM90_07260</name>
</gene>
<dbReference type="Proteomes" id="UP000245080">
    <property type="component" value="Unassembled WGS sequence"/>
</dbReference>
<dbReference type="EMBL" id="QCXQ01000003">
    <property type="protein sequence ID" value="PWF99851.1"/>
    <property type="molecule type" value="Genomic_DNA"/>
</dbReference>